<accession>A0A077PFM9</accession>
<sequence length="62" mass="7286">MLFMQFHLHQNKDEYIIRCLIILMMILNIMRQQKKMNNPAASSGVSKPIVNYRVVRPKGRGI</sequence>
<feature type="transmembrane region" description="Helical" evidence="1">
    <location>
        <begin position="15"/>
        <end position="30"/>
    </location>
</feature>
<organism evidence="2 3">
    <name type="scientific">Xenorhabdus bovienii str. kraussei Quebec</name>
    <dbReference type="NCBI Taxonomy" id="1398203"/>
    <lineage>
        <taxon>Bacteria</taxon>
        <taxon>Pseudomonadati</taxon>
        <taxon>Pseudomonadota</taxon>
        <taxon>Gammaproteobacteria</taxon>
        <taxon>Enterobacterales</taxon>
        <taxon>Morganellaceae</taxon>
        <taxon>Xenorhabdus</taxon>
    </lineage>
</organism>
<gene>
    <name evidence="2" type="ORF">XBKQ1_1280045</name>
</gene>
<dbReference type="EMBL" id="CBSY010000033">
    <property type="protein sequence ID" value="CDH18494.1"/>
    <property type="molecule type" value="Genomic_DNA"/>
</dbReference>
<reference evidence="2" key="1">
    <citation type="submission" date="2013-07" db="EMBL/GenBank/DDBJ databases">
        <title>Sub-species coevolution in mutualistic symbiosis.</title>
        <authorList>
            <person name="Murfin K."/>
            <person name="Klassen J."/>
            <person name="Lee M."/>
            <person name="Forst S."/>
            <person name="Stock P."/>
            <person name="Goodrich-Blair H."/>
        </authorList>
    </citation>
    <scope>NUCLEOTIDE SEQUENCE [LARGE SCALE GENOMIC DNA]</scope>
    <source>
        <strain evidence="2">Kraussei Quebec</strain>
    </source>
</reference>
<comment type="caution">
    <text evidence="2">The sequence shown here is derived from an EMBL/GenBank/DDBJ whole genome shotgun (WGS) entry which is preliminary data.</text>
</comment>
<dbReference type="HOGENOM" id="CLU_2903318_0_0_6"/>
<keyword evidence="1" id="KW-1133">Transmembrane helix</keyword>
<dbReference type="AlphaFoldDB" id="A0A077PFM9"/>
<keyword evidence="1" id="KW-0472">Membrane</keyword>
<evidence type="ECO:0000313" key="3">
    <source>
        <dbReference type="Proteomes" id="UP000028500"/>
    </source>
</evidence>
<keyword evidence="3" id="KW-1185">Reference proteome</keyword>
<dbReference type="Proteomes" id="UP000028500">
    <property type="component" value="Unassembled WGS sequence"/>
</dbReference>
<keyword evidence="1" id="KW-0812">Transmembrane</keyword>
<name>A0A077PFM9_XENBV</name>
<evidence type="ECO:0000313" key="2">
    <source>
        <dbReference type="EMBL" id="CDH18494.1"/>
    </source>
</evidence>
<evidence type="ECO:0000256" key="1">
    <source>
        <dbReference type="SAM" id="Phobius"/>
    </source>
</evidence>
<proteinExistence type="predicted"/>
<protein>
    <submittedName>
        <fullName evidence="2">Uncharacterized protein</fullName>
    </submittedName>
</protein>